<dbReference type="Proteomes" id="UP000193317">
    <property type="component" value="Unassembled WGS sequence"/>
</dbReference>
<feature type="region of interest" description="Disordered" evidence="1">
    <location>
        <begin position="40"/>
        <end position="75"/>
    </location>
</feature>
<keyword evidence="3" id="KW-1185">Reference proteome</keyword>
<dbReference type="AlphaFoldDB" id="A0A1X2E6Q5"/>
<sequence length="75" mass="8016">MAAVPDSAPCPHCAGVARRIPTAPMVGLGPTAAMRLHDRTRGTADVPDVVDRLPPAVSPRPQMITNPLHHKLPRR</sequence>
<evidence type="ECO:0000256" key="1">
    <source>
        <dbReference type="SAM" id="MobiDB-lite"/>
    </source>
</evidence>
<organism evidence="2 3">
    <name type="scientific">Mycobacterium szulgai</name>
    <dbReference type="NCBI Taxonomy" id="1787"/>
    <lineage>
        <taxon>Bacteria</taxon>
        <taxon>Bacillati</taxon>
        <taxon>Actinomycetota</taxon>
        <taxon>Actinomycetes</taxon>
        <taxon>Mycobacteriales</taxon>
        <taxon>Mycobacteriaceae</taxon>
        <taxon>Mycobacterium</taxon>
    </lineage>
</organism>
<name>A0A1X2E6Q5_MYCSZ</name>
<dbReference type="EMBL" id="LQPW01000134">
    <property type="protein sequence ID" value="ORW95958.1"/>
    <property type="molecule type" value="Genomic_DNA"/>
</dbReference>
<reference evidence="2 3" key="1">
    <citation type="submission" date="2016-01" db="EMBL/GenBank/DDBJ databases">
        <title>The new phylogeny of the genus Mycobacterium.</title>
        <authorList>
            <person name="Tarcisio F."/>
            <person name="Conor M."/>
            <person name="Antonella G."/>
            <person name="Elisabetta G."/>
            <person name="Giulia F.S."/>
            <person name="Sara T."/>
            <person name="Anna F."/>
            <person name="Clotilde B."/>
            <person name="Roberto B."/>
            <person name="Veronica D.S."/>
            <person name="Fabio R."/>
            <person name="Monica P."/>
            <person name="Olivier J."/>
            <person name="Enrico T."/>
            <person name="Nicola S."/>
        </authorList>
    </citation>
    <scope>NUCLEOTIDE SEQUENCE [LARGE SCALE GENOMIC DNA]</scope>
    <source>
        <strain evidence="2 3">DSM 44166</strain>
    </source>
</reference>
<comment type="caution">
    <text evidence="2">The sequence shown here is derived from an EMBL/GenBank/DDBJ whole genome shotgun (WGS) entry which is preliminary data.</text>
</comment>
<accession>A0A1X2E6Q5</accession>
<evidence type="ECO:0000313" key="3">
    <source>
        <dbReference type="Proteomes" id="UP000193317"/>
    </source>
</evidence>
<proteinExistence type="predicted"/>
<evidence type="ECO:0000313" key="2">
    <source>
        <dbReference type="EMBL" id="ORW95958.1"/>
    </source>
</evidence>
<protein>
    <submittedName>
        <fullName evidence="2">Uncharacterized protein</fullName>
    </submittedName>
</protein>
<gene>
    <name evidence="2" type="ORF">AWC27_05985</name>
</gene>